<sequence>MNDGVIGTLVHTDETTMLRPLMWMSIRLLKGGGESEESEETMTSSDVETCESTTEEFLASVEEKLNEKDDAHEKETRREETPTHSSLPGRSPRRPGSRPSPPCSPAGCPPGPPEPGEGFWSPESDGTDARTACAALLRSSAVSTGRGGAGGGRGLSTGSDLHRSTLELQSAPRCERRPLLLVLETLTDTEGTSQRHRAESREKPQQVGYGRVAKEMRHGKKRHSASDGVDSLARVTLRTSSVR</sequence>
<evidence type="ECO:0000313" key="2">
    <source>
        <dbReference type="EMBL" id="TNN85867.1"/>
    </source>
</evidence>
<dbReference type="AlphaFoldDB" id="A0A4Z2J763"/>
<dbReference type="EMBL" id="SRLO01000018">
    <property type="protein sequence ID" value="TNN85867.1"/>
    <property type="molecule type" value="Genomic_DNA"/>
</dbReference>
<organism evidence="2 3">
    <name type="scientific">Liparis tanakae</name>
    <name type="common">Tanaka's snailfish</name>
    <dbReference type="NCBI Taxonomy" id="230148"/>
    <lineage>
        <taxon>Eukaryota</taxon>
        <taxon>Metazoa</taxon>
        <taxon>Chordata</taxon>
        <taxon>Craniata</taxon>
        <taxon>Vertebrata</taxon>
        <taxon>Euteleostomi</taxon>
        <taxon>Actinopterygii</taxon>
        <taxon>Neopterygii</taxon>
        <taxon>Teleostei</taxon>
        <taxon>Neoteleostei</taxon>
        <taxon>Acanthomorphata</taxon>
        <taxon>Eupercaria</taxon>
        <taxon>Perciformes</taxon>
        <taxon>Cottioidei</taxon>
        <taxon>Cottales</taxon>
        <taxon>Liparidae</taxon>
        <taxon>Liparis</taxon>
    </lineage>
</organism>
<dbReference type="Proteomes" id="UP000314294">
    <property type="component" value="Unassembled WGS sequence"/>
</dbReference>
<evidence type="ECO:0000313" key="3">
    <source>
        <dbReference type="Proteomes" id="UP000314294"/>
    </source>
</evidence>
<accession>A0A4Z2J763</accession>
<feature type="compositionally biased region" description="Gly residues" evidence="1">
    <location>
        <begin position="145"/>
        <end position="155"/>
    </location>
</feature>
<comment type="caution">
    <text evidence="2">The sequence shown here is derived from an EMBL/GenBank/DDBJ whole genome shotgun (WGS) entry which is preliminary data.</text>
</comment>
<name>A0A4Z2J763_9TELE</name>
<feature type="region of interest" description="Disordered" evidence="1">
    <location>
        <begin position="32"/>
        <end position="170"/>
    </location>
</feature>
<feature type="compositionally biased region" description="Basic and acidic residues" evidence="1">
    <location>
        <begin position="61"/>
        <end position="82"/>
    </location>
</feature>
<keyword evidence="3" id="KW-1185">Reference proteome</keyword>
<feature type="region of interest" description="Disordered" evidence="1">
    <location>
        <begin position="187"/>
        <end position="243"/>
    </location>
</feature>
<evidence type="ECO:0000256" key="1">
    <source>
        <dbReference type="SAM" id="MobiDB-lite"/>
    </source>
</evidence>
<reference evidence="2 3" key="1">
    <citation type="submission" date="2019-03" db="EMBL/GenBank/DDBJ databases">
        <title>First draft genome of Liparis tanakae, snailfish: a comprehensive survey of snailfish specific genes.</title>
        <authorList>
            <person name="Kim W."/>
            <person name="Song I."/>
            <person name="Jeong J.-H."/>
            <person name="Kim D."/>
            <person name="Kim S."/>
            <person name="Ryu S."/>
            <person name="Song J.Y."/>
            <person name="Lee S.K."/>
        </authorList>
    </citation>
    <scope>NUCLEOTIDE SEQUENCE [LARGE SCALE GENOMIC DNA]</scope>
    <source>
        <tissue evidence="2">Muscle</tissue>
    </source>
</reference>
<gene>
    <name evidence="2" type="ORF">EYF80_003711</name>
</gene>
<protein>
    <submittedName>
        <fullName evidence="2">Uncharacterized protein</fullName>
    </submittedName>
</protein>
<proteinExistence type="predicted"/>
<feature type="compositionally biased region" description="Pro residues" evidence="1">
    <location>
        <begin position="98"/>
        <end position="115"/>
    </location>
</feature>